<dbReference type="PANTHER" id="PTHR12270:SF25">
    <property type="entry name" value="GLYCOSYLTRANSFERASE-LIKE PROTEIN LARGE"/>
    <property type="match status" value="1"/>
</dbReference>
<comment type="caution">
    <text evidence="8">The sequence shown here is derived from an EMBL/GenBank/DDBJ whole genome shotgun (WGS) entry which is preliminary data.</text>
</comment>
<dbReference type="EMBL" id="CAXLJL010000079">
    <property type="protein sequence ID" value="CAL5130975.1"/>
    <property type="molecule type" value="Genomic_DNA"/>
</dbReference>
<evidence type="ECO:0000256" key="4">
    <source>
        <dbReference type="ARBA" id="ARBA00022989"/>
    </source>
</evidence>
<dbReference type="Gene3D" id="3.90.550.10">
    <property type="entry name" value="Spore Coat Polysaccharide Biosynthesis Protein SpsA, Chain A"/>
    <property type="match status" value="1"/>
</dbReference>
<dbReference type="GO" id="GO:0035269">
    <property type="term" value="P:protein O-linked glycosylation via mannose"/>
    <property type="evidence" value="ECO:0007669"/>
    <property type="project" value="TreeGrafter"/>
</dbReference>
<proteinExistence type="predicted"/>
<keyword evidence="4" id="KW-1133">Transmembrane helix</keyword>
<reference evidence="8" key="1">
    <citation type="submission" date="2024-06" db="EMBL/GenBank/DDBJ databases">
        <authorList>
            <person name="Liu X."/>
            <person name="Lenzi L."/>
            <person name="Haldenby T S."/>
            <person name="Uol C."/>
        </authorList>
    </citation>
    <scope>NUCLEOTIDE SEQUENCE</scope>
</reference>
<evidence type="ECO:0000256" key="2">
    <source>
        <dbReference type="ARBA" id="ARBA00022692"/>
    </source>
</evidence>
<evidence type="ECO:0000256" key="5">
    <source>
        <dbReference type="ARBA" id="ARBA00023034"/>
    </source>
</evidence>
<evidence type="ECO:0000313" key="8">
    <source>
        <dbReference type="EMBL" id="CAL5130975.1"/>
    </source>
</evidence>
<keyword evidence="3" id="KW-0735">Signal-anchor</keyword>
<evidence type="ECO:0000256" key="3">
    <source>
        <dbReference type="ARBA" id="ARBA00022968"/>
    </source>
</evidence>
<dbReference type="Proteomes" id="UP001497525">
    <property type="component" value="Unassembled WGS sequence"/>
</dbReference>
<comment type="subcellular location">
    <subcellularLocation>
        <location evidence="1">Golgi apparatus membrane</location>
        <topology evidence="1">Single-pass type II membrane protein</topology>
    </subcellularLocation>
</comment>
<keyword evidence="7" id="KW-0325">Glycoprotein</keyword>
<dbReference type="InterPro" id="IPR029044">
    <property type="entry name" value="Nucleotide-diphossugar_trans"/>
</dbReference>
<dbReference type="InterPro" id="IPR002495">
    <property type="entry name" value="Glyco_trans_8"/>
</dbReference>
<evidence type="ECO:0000256" key="6">
    <source>
        <dbReference type="ARBA" id="ARBA00023136"/>
    </source>
</evidence>
<dbReference type="InterPro" id="IPR051292">
    <property type="entry name" value="Xyl/GlcA_transferase"/>
</dbReference>
<dbReference type="PANTHER" id="PTHR12270">
    <property type="entry name" value="GLYCOSYLTRANSFERASE-RELATED"/>
    <property type="match status" value="1"/>
</dbReference>
<dbReference type="Pfam" id="PF01501">
    <property type="entry name" value="Glyco_transf_8"/>
    <property type="match status" value="1"/>
</dbReference>
<sequence>MSKPSVPGGNRLLLLITSWILYVAVWTKQPVMLQKKPNESPDDEKMPFNASIDIATMVVGPDFLPRLFPLIKNILYYEGRVRYWMTNCALNIGTINAHNCPEQQIKPSTHLNFHLLTDARSKIIVQNYFQDMQIKDFTLHLYDFESVVHILDVIPDELYNGNPRKWRNIWAAWLRKCRKKTKIKTAGRNRTTWTTLRIAWPEILPENVSKVITIDTDVLINQDIWNLWKHFYRFNSTQMLGGIFELTDYLKGRMDSPEQPMLGNGFNGGVLLMDLRKMRQQNWAELWRKAVANIAETDKFIAFSDQKIFNVIMYRNRHFFYELPCEWNIVIGHGTPAAVCPVAWVVGIHNRRNCLIPRQSALRLIGLAHYTAKPKPGDLAGRNLRRAILVKTVQTFRDRDLHITFNEVYYAFDGMDKHCFG</sequence>
<evidence type="ECO:0000256" key="7">
    <source>
        <dbReference type="ARBA" id="ARBA00023180"/>
    </source>
</evidence>
<keyword evidence="6" id="KW-0472">Membrane</keyword>
<gene>
    <name evidence="8" type="ORF">CDAUBV1_LOCUS3173</name>
</gene>
<dbReference type="SUPFAM" id="SSF53448">
    <property type="entry name" value="Nucleotide-diphospho-sugar transferases"/>
    <property type="match status" value="1"/>
</dbReference>
<evidence type="ECO:0000313" key="9">
    <source>
        <dbReference type="Proteomes" id="UP001497525"/>
    </source>
</evidence>
<protein>
    <submittedName>
        <fullName evidence="8">Uncharacterized protein</fullName>
    </submittedName>
</protein>
<accession>A0AAV2T2R8</accession>
<dbReference type="GO" id="GO:0042285">
    <property type="term" value="F:xylosyltransferase activity"/>
    <property type="evidence" value="ECO:0007669"/>
    <property type="project" value="TreeGrafter"/>
</dbReference>
<evidence type="ECO:0000256" key="1">
    <source>
        <dbReference type="ARBA" id="ARBA00004323"/>
    </source>
</evidence>
<dbReference type="GO" id="GO:0015020">
    <property type="term" value="F:glucuronosyltransferase activity"/>
    <property type="evidence" value="ECO:0007669"/>
    <property type="project" value="TreeGrafter"/>
</dbReference>
<keyword evidence="2" id="KW-0812">Transmembrane</keyword>
<dbReference type="AlphaFoldDB" id="A0AAV2T2R8"/>
<keyword evidence="5" id="KW-0333">Golgi apparatus</keyword>
<organism evidence="8 9">
    <name type="scientific">Calicophoron daubneyi</name>
    <name type="common">Rumen fluke</name>
    <name type="synonym">Paramphistomum daubneyi</name>
    <dbReference type="NCBI Taxonomy" id="300641"/>
    <lineage>
        <taxon>Eukaryota</taxon>
        <taxon>Metazoa</taxon>
        <taxon>Spiralia</taxon>
        <taxon>Lophotrochozoa</taxon>
        <taxon>Platyhelminthes</taxon>
        <taxon>Trematoda</taxon>
        <taxon>Digenea</taxon>
        <taxon>Plagiorchiida</taxon>
        <taxon>Pronocephalata</taxon>
        <taxon>Paramphistomoidea</taxon>
        <taxon>Paramphistomidae</taxon>
        <taxon>Calicophoron</taxon>
    </lineage>
</organism>
<name>A0AAV2T2R8_CALDB</name>
<dbReference type="GO" id="GO:0000139">
    <property type="term" value="C:Golgi membrane"/>
    <property type="evidence" value="ECO:0007669"/>
    <property type="project" value="UniProtKB-SubCell"/>
</dbReference>